<organism evidence="2 3">
    <name type="scientific">Pichia angusta</name>
    <name type="common">Yeast</name>
    <name type="synonym">Hansenula polymorpha</name>
    <dbReference type="NCBI Taxonomy" id="870730"/>
    <lineage>
        <taxon>Eukaryota</taxon>
        <taxon>Fungi</taxon>
        <taxon>Dikarya</taxon>
        <taxon>Ascomycota</taxon>
        <taxon>Saccharomycotina</taxon>
        <taxon>Pichiomycetes</taxon>
        <taxon>Pichiales</taxon>
        <taxon>Pichiaceae</taxon>
        <taxon>Ogataea</taxon>
    </lineage>
</organism>
<dbReference type="EMBL" id="JAHLUX010000005">
    <property type="protein sequence ID" value="KAG7818983.1"/>
    <property type="molecule type" value="Genomic_DNA"/>
</dbReference>
<dbReference type="RefSeq" id="XP_043060005.1">
    <property type="nucleotide sequence ID" value="XM_043203373.1"/>
</dbReference>
<protein>
    <submittedName>
        <fullName evidence="2">Uncharacterized protein</fullName>
    </submittedName>
</protein>
<gene>
    <name evidence="2" type="ORF">KL928_002851</name>
</gene>
<sequence>MVLHNDKWKWKNKRKHLKKVGETQQSDGSSGELSEDELITNEWRFEELKPIQHPKDEEQIALEREQRKMELERDEANARLVLEKLRLSTPEISTSGKHKDAKKMSKQELLDWSVERQGNSEPVSAGQRTRTLSEDEKARFYELQKRIERQKMVTSMKKKFATTRGTKVLEVSKVDDDNYKAVNARRLEDSAKKPKEGEFEDSLADLLGDRPVLTQEPVAKPETRGHKKTPKSGPAFKLSPSQAEDEFLDQLLG</sequence>
<feature type="compositionally biased region" description="Acidic residues" evidence="1">
    <location>
        <begin position="243"/>
        <end position="253"/>
    </location>
</feature>
<proteinExistence type="predicted"/>
<dbReference type="GeneID" id="66126902"/>
<evidence type="ECO:0000313" key="3">
    <source>
        <dbReference type="Proteomes" id="UP001196530"/>
    </source>
</evidence>
<reference evidence="2" key="1">
    <citation type="journal article" date="2021" name="G3 (Bethesda)">
        <title>Genomic diversity, chromosomal rearrangements, and interspecies hybridization in the ogataea polymorpha species complex.</title>
        <authorList>
            <person name="Hanson S.J."/>
            <person name="Cinneide E.O."/>
            <person name="Salzberg L.I."/>
            <person name="Wolfe K.H."/>
            <person name="McGowan J."/>
            <person name="Fitzpatrick D.A."/>
            <person name="Matlin K."/>
        </authorList>
    </citation>
    <scope>NUCLEOTIDE SEQUENCE</scope>
    <source>
        <strain evidence="2">61-244</strain>
    </source>
</reference>
<feature type="region of interest" description="Disordered" evidence="1">
    <location>
        <begin position="185"/>
        <end position="253"/>
    </location>
</feature>
<dbReference type="AlphaFoldDB" id="A0AAN6I5T2"/>
<accession>A0AAN6I5T2</accession>
<feature type="region of interest" description="Disordered" evidence="1">
    <location>
        <begin position="113"/>
        <end position="132"/>
    </location>
</feature>
<name>A0AAN6I5T2_PICAN</name>
<dbReference type="Proteomes" id="UP001196530">
    <property type="component" value="Unassembled WGS sequence"/>
</dbReference>
<comment type="caution">
    <text evidence="2">The sequence shown here is derived from an EMBL/GenBank/DDBJ whole genome shotgun (WGS) entry which is preliminary data.</text>
</comment>
<feature type="compositionally biased region" description="Polar residues" evidence="1">
    <location>
        <begin position="116"/>
        <end position="130"/>
    </location>
</feature>
<feature type="region of interest" description="Disordered" evidence="1">
    <location>
        <begin position="1"/>
        <end position="35"/>
    </location>
</feature>
<feature type="compositionally biased region" description="Basic and acidic residues" evidence="1">
    <location>
        <begin position="185"/>
        <end position="197"/>
    </location>
</feature>
<evidence type="ECO:0000313" key="2">
    <source>
        <dbReference type="EMBL" id="KAG7818983.1"/>
    </source>
</evidence>
<evidence type="ECO:0000256" key="1">
    <source>
        <dbReference type="SAM" id="MobiDB-lite"/>
    </source>
</evidence>